<proteinExistence type="predicted"/>
<dbReference type="PATRIC" id="fig|28037.218.peg.140"/>
<dbReference type="AlphaFoldDB" id="A0A0F3HMS3"/>
<organism evidence="2 3">
    <name type="scientific">Streptococcus infantis</name>
    <dbReference type="NCBI Taxonomy" id="68892"/>
    <lineage>
        <taxon>Bacteria</taxon>
        <taxon>Bacillati</taxon>
        <taxon>Bacillota</taxon>
        <taxon>Bacilli</taxon>
        <taxon>Lactobacillales</taxon>
        <taxon>Streptococcaceae</taxon>
        <taxon>Streptococcus</taxon>
    </lineage>
</organism>
<evidence type="ECO:0000259" key="1">
    <source>
        <dbReference type="Pfam" id="PF24954"/>
    </source>
</evidence>
<sequence>MIEQIYEQYLDFYDVIEKEYSYLVDNDLEWEVFHLRFLLYYLVRYKIDIMHPLFSFHYRACYRLYIEQLLISNDWVGG</sequence>
<name>A0A0F3HMS3_9STRE</name>
<accession>A0A0F3HMS3</accession>
<feature type="domain" description="DUF7763" evidence="1">
    <location>
        <begin position="1"/>
        <end position="70"/>
    </location>
</feature>
<dbReference type="EMBL" id="JYOV01000003">
    <property type="protein sequence ID" value="KJU95390.1"/>
    <property type="molecule type" value="Genomic_DNA"/>
</dbReference>
<evidence type="ECO:0000313" key="2">
    <source>
        <dbReference type="EMBL" id="KJU95390.1"/>
    </source>
</evidence>
<comment type="caution">
    <text evidence="2">The sequence shown here is derived from an EMBL/GenBank/DDBJ whole genome shotgun (WGS) entry which is preliminary data.</text>
</comment>
<reference evidence="2 3" key="1">
    <citation type="submission" date="2015-02" db="EMBL/GenBank/DDBJ databases">
        <title>Evolution of amylase-binding proteins of oral streptococcal species.</title>
        <authorList>
            <person name="Haase E.M."/>
        </authorList>
    </citation>
    <scope>NUCLEOTIDE SEQUENCE [LARGE SCALE GENOMIC DNA]</scope>
    <source>
        <strain evidence="2 3">UC6950A</strain>
    </source>
</reference>
<gene>
    <name evidence="2" type="ORF">TZ96_00148</name>
</gene>
<dbReference type="Pfam" id="PF24954">
    <property type="entry name" value="DUF7763"/>
    <property type="match status" value="1"/>
</dbReference>
<dbReference type="Proteomes" id="UP000033405">
    <property type="component" value="Unassembled WGS sequence"/>
</dbReference>
<dbReference type="InterPro" id="IPR056665">
    <property type="entry name" value="DUF7763"/>
</dbReference>
<dbReference type="InterPro" id="IPR049854">
    <property type="entry name" value="SigmaX_act_ComW"/>
</dbReference>
<evidence type="ECO:0000313" key="3">
    <source>
        <dbReference type="Proteomes" id="UP000033405"/>
    </source>
</evidence>
<dbReference type="NCBIfam" id="NF038388">
    <property type="entry name" value="sigmaX_act_ComW"/>
    <property type="match status" value="1"/>
</dbReference>
<protein>
    <recommendedName>
        <fullName evidence="1">DUF7763 domain-containing protein</fullName>
    </recommendedName>
</protein>
<dbReference type="RefSeq" id="WP_045762483.1">
    <property type="nucleotide sequence ID" value="NZ_JYOV01000003.1"/>
</dbReference>